<feature type="domain" description="Amine oxidase" evidence="4">
    <location>
        <begin position="13"/>
        <end position="445"/>
    </location>
</feature>
<protein>
    <submittedName>
        <fullName evidence="5">Flavin monoamine oxidase family protein</fullName>
    </submittedName>
</protein>
<organism evidence="5 6">
    <name type="scientific">Pseudomonas triclosanedens</name>
    <dbReference type="NCBI Taxonomy" id="2961893"/>
    <lineage>
        <taxon>Bacteria</taxon>
        <taxon>Pseudomonadati</taxon>
        <taxon>Pseudomonadota</taxon>
        <taxon>Gammaproteobacteria</taxon>
        <taxon>Pseudomonadales</taxon>
        <taxon>Pseudomonadaceae</taxon>
        <taxon>Pseudomonas</taxon>
    </lineage>
</organism>
<dbReference type="PRINTS" id="PR00757">
    <property type="entry name" value="AMINEOXDASEF"/>
</dbReference>
<dbReference type="Proteomes" id="UP001163624">
    <property type="component" value="Chromosome"/>
</dbReference>
<evidence type="ECO:0000313" key="6">
    <source>
        <dbReference type="Proteomes" id="UP001163624"/>
    </source>
</evidence>
<dbReference type="InterPro" id="IPR050703">
    <property type="entry name" value="Flavin_MAO"/>
</dbReference>
<dbReference type="RefSeq" id="WP_254476808.1">
    <property type="nucleotide sequence ID" value="NZ_CP113432.1"/>
</dbReference>
<dbReference type="Gene3D" id="1.10.405.10">
    <property type="entry name" value="Guanine Nucleotide Dissociation Inhibitor, domain 1"/>
    <property type="match status" value="1"/>
</dbReference>
<evidence type="ECO:0000256" key="1">
    <source>
        <dbReference type="ARBA" id="ARBA00001974"/>
    </source>
</evidence>
<dbReference type="PANTHER" id="PTHR43563:SF1">
    <property type="entry name" value="AMINE OXIDASE [FLAVIN-CONTAINING] B"/>
    <property type="match status" value="1"/>
</dbReference>
<sequence length="463" mass="51339">MNRSDVIVVGAGISGLTAAWRLALAGRQVKVLEANKRVGGRTLNHSFASGEVVEVGGQWVGPTQERIHSLLSELNLSTYPQWNQGDNLTLFGGRLKPYRGTIPKFAPHVLLDVLQAHVRLDRMAREVPLSDPSLHPRAELWDSLTFAEWLRRNVRTATGRKVFELMCGAVFAASPHDLSFLHVLFYIRSGNNLDTLLGVEGGAQQDRILGGSQRICQLLAERLGDAVQTGEPIRAVRQSDSGVDLISDRGVHQAAHVIFAIPPTQLLRITQEPLLPSWRDQLLQRLPQGAVIKCMALYDKPFWRERGLSGQATSELGPVRLTFDNSVPGSPRGVLLGFIEGDEARQWNARLSGDRRTRVLECFARYFGDEARHPIDYVDKSWAEEPFARGCYAALFPPGLWSSGAARLREPYGRLHFAGTETATHWMGYFDGAVEAGERAAREVLGARDDRGEEDYVRHLGIA</sequence>
<dbReference type="PANTHER" id="PTHR43563">
    <property type="entry name" value="AMINE OXIDASE"/>
    <property type="match status" value="1"/>
</dbReference>
<dbReference type="SUPFAM" id="SSF51905">
    <property type="entry name" value="FAD/NAD(P)-binding domain"/>
    <property type="match status" value="1"/>
</dbReference>
<dbReference type="Pfam" id="PF01593">
    <property type="entry name" value="Amino_oxidase"/>
    <property type="match status" value="1"/>
</dbReference>
<gene>
    <name evidence="5" type="ORF">OU419_23870</name>
</gene>
<dbReference type="InterPro" id="IPR001613">
    <property type="entry name" value="Flavin_amine_oxidase"/>
</dbReference>
<comment type="cofactor">
    <cofactor evidence="1">
        <name>FAD</name>
        <dbReference type="ChEBI" id="CHEBI:57692"/>
    </cofactor>
</comment>
<keyword evidence="3" id="KW-0560">Oxidoreductase</keyword>
<dbReference type="Gene3D" id="3.50.50.60">
    <property type="entry name" value="FAD/NAD(P)-binding domain"/>
    <property type="match status" value="1"/>
</dbReference>
<dbReference type="Gene3D" id="3.90.660.10">
    <property type="match status" value="1"/>
</dbReference>
<evidence type="ECO:0000313" key="5">
    <source>
        <dbReference type="EMBL" id="WAI48762.1"/>
    </source>
</evidence>
<proteinExistence type="inferred from homology"/>
<dbReference type="InterPro" id="IPR036188">
    <property type="entry name" value="FAD/NAD-bd_sf"/>
</dbReference>
<reference evidence="5" key="1">
    <citation type="submission" date="2022-11" db="EMBL/GenBank/DDBJ databases">
        <title>Pseudomonas triclosanedens sp. nov., a triclosan degrader isolated from activated sludge.</title>
        <authorList>
            <person name="Yin Y."/>
            <person name="Lu Z."/>
        </authorList>
    </citation>
    <scope>NUCLEOTIDE SEQUENCE</scope>
    <source>
        <strain evidence="5">ZM23</strain>
    </source>
</reference>
<dbReference type="EMBL" id="CP113432">
    <property type="protein sequence ID" value="WAI48762.1"/>
    <property type="molecule type" value="Genomic_DNA"/>
</dbReference>
<comment type="similarity">
    <text evidence="2">Belongs to the flavin monoamine oxidase family.</text>
</comment>
<dbReference type="InterPro" id="IPR002937">
    <property type="entry name" value="Amino_oxidase"/>
</dbReference>
<evidence type="ECO:0000256" key="3">
    <source>
        <dbReference type="ARBA" id="ARBA00023002"/>
    </source>
</evidence>
<keyword evidence="6" id="KW-1185">Reference proteome</keyword>
<evidence type="ECO:0000259" key="4">
    <source>
        <dbReference type="Pfam" id="PF01593"/>
    </source>
</evidence>
<dbReference type="SUPFAM" id="SSF54373">
    <property type="entry name" value="FAD-linked reductases, C-terminal domain"/>
    <property type="match status" value="1"/>
</dbReference>
<name>A0ABY6ZUX9_9PSED</name>
<evidence type="ECO:0000256" key="2">
    <source>
        <dbReference type="ARBA" id="ARBA00005995"/>
    </source>
</evidence>
<accession>A0ABY6ZUX9</accession>